<keyword evidence="4" id="KW-1185">Reference proteome</keyword>
<feature type="transmembrane region" description="Helical" evidence="1">
    <location>
        <begin position="135"/>
        <end position="157"/>
    </location>
</feature>
<dbReference type="PANTHER" id="PTHR30383">
    <property type="entry name" value="THIOESTERASE 1/PROTEASE 1/LYSOPHOSPHOLIPASE L1"/>
    <property type="match status" value="1"/>
</dbReference>
<dbReference type="CDD" id="cd00229">
    <property type="entry name" value="SGNH_hydrolase"/>
    <property type="match status" value="1"/>
</dbReference>
<evidence type="ECO:0000313" key="4">
    <source>
        <dbReference type="Proteomes" id="UP000192042"/>
    </source>
</evidence>
<reference evidence="3 4" key="1">
    <citation type="submission" date="2017-03" db="EMBL/GenBank/DDBJ databases">
        <authorList>
            <person name="Afonso C.L."/>
            <person name="Miller P.J."/>
            <person name="Scott M.A."/>
            <person name="Spackman E."/>
            <person name="Goraichik I."/>
            <person name="Dimitrov K.M."/>
            <person name="Suarez D.L."/>
            <person name="Swayne D.E."/>
        </authorList>
    </citation>
    <scope>NUCLEOTIDE SEQUENCE [LARGE SCALE GENOMIC DNA]</scope>
    <source>
        <strain evidence="3">Genome sequencing of Nitrospira japonica strain NJ11</strain>
    </source>
</reference>
<dbReference type="GO" id="GO:0016788">
    <property type="term" value="F:hydrolase activity, acting on ester bonds"/>
    <property type="evidence" value="ECO:0007669"/>
    <property type="project" value="UniProtKB-ARBA"/>
</dbReference>
<keyword evidence="1" id="KW-1133">Transmembrane helix</keyword>
<proteinExistence type="predicted"/>
<dbReference type="Proteomes" id="UP000192042">
    <property type="component" value="Chromosome I"/>
</dbReference>
<feature type="transmembrane region" description="Helical" evidence="1">
    <location>
        <begin position="12"/>
        <end position="30"/>
    </location>
</feature>
<dbReference type="KEGG" id="nja:NSJP_4155"/>
<evidence type="ECO:0000313" key="3">
    <source>
        <dbReference type="EMBL" id="SLM50322.1"/>
    </source>
</evidence>
<evidence type="ECO:0000256" key="1">
    <source>
        <dbReference type="SAM" id="Phobius"/>
    </source>
</evidence>
<dbReference type="InterPro" id="IPR051532">
    <property type="entry name" value="Ester_Hydrolysis_Enzymes"/>
</dbReference>
<sequence length="538" mass="60756">MATRTSGSRRWAAVLLVGLAAANVVLWVYWPPDRMVGREIRLAGPYLHDSDHAFVADMPMVLPSDGLGGEDSRVELYEQGTTQGIPHTAHDVIRSRGGGGFSHWGDRLYFSTSDNSDPNVNGRTYVLRYGAMLPVSLYVGLLLLDFLALAFGIDRVGGRLFGGRMGWQLGIRAVALSAAMVLVIQALFWVLTERALAEQGRKTAEWFRYAFHEGTAMEFAPGESVNFSEHQYLNYALNPQMSYGDAKQFNAAYRIRRGEPIRSRGMVRWRALVLGGSTTFGELIRREQDTWVHQLEQRVRSRCGEACDVINGGVGGYTVLENSLHYLILLNDLRPDLVVLYEGINDVDARLFGVLTPDYSNYRIPWRSEGSVLPRPNPVLAPLSPYRYYFLTRHIVHVRRTGIGGVVSPPRPSLSEWSAALDRNHPDIYRGHLRNLIHLLQGENRRVVVLPQHFIAVKEGDDVFARGVREHNEVNRMIAEEFRTPFLQVLMEPGTFVREDTFDNCHFNERGSKRMAEEVFRFLEGQHLIPPPSRQGVA</sequence>
<protein>
    <recommendedName>
        <fullName evidence="2">SGNH hydrolase-type esterase domain-containing protein</fullName>
    </recommendedName>
</protein>
<dbReference type="InterPro" id="IPR013830">
    <property type="entry name" value="SGNH_hydro"/>
</dbReference>
<dbReference type="InterPro" id="IPR036514">
    <property type="entry name" value="SGNH_hydro_sf"/>
</dbReference>
<dbReference type="SUPFAM" id="SSF52266">
    <property type="entry name" value="SGNH hydrolase"/>
    <property type="match status" value="1"/>
</dbReference>
<dbReference type="AlphaFoldDB" id="A0A1W1IBE3"/>
<name>A0A1W1IBE3_9BACT</name>
<feature type="transmembrane region" description="Helical" evidence="1">
    <location>
        <begin position="169"/>
        <end position="191"/>
    </location>
</feature>
<evidence type="ECO:0000259" key="2">
    <source>
        <dbReference type="Pfam" id="PF13472"/>
    </source>
</evidence>
<dbReference type="STRING" id="1325564.NSJP_4155"/>
<dbReference type="EMBL" id="LT828648">
    <property type="protein sequence ID" value="SLM50322.1"/>
    <property type="molecule type" value="Genomic_DNA"/>
</dbReference>
<dbReference type="Gene3D" id="3.40.50.1110">
    <property type="entry name" value="SGNH hydrolase"/>
    <property type="match status" value="1"/>
</dbReference>
<feature type="domain" description="SGNH hydrolase-type esterase" evidence="2">
    <location>
        <begin position="273"/>
        <end position="513"/>
    </location>
</feature>
<keyword evidence="1" id="KW-0472">Membrane</keyword>
<organism evidence="3 4">
    <name type="scientific">Nitrospira japonica</name>
    <dbReference type="NCBI Taxonomy" id="1325564"/>
    <lineage>
        <taxon>Bacteria</taxon>
        <taxon>Pseudomonadati</taxon>
        <taxon>Nitrospirota</taxon>
        <taxon>Nitrospiria</taxon>
        <taxon>Nitrospirales</taxon>
        <taxon>Nitrospiraceae</taxon>
        <taxon>Nitrospira</taxon>
    </lineage>
</organism>
<gene>
    <name evidence="3" type="ORF">NSJP_4155</name>
</gene>
<accession>A0A1W1IBE3</accession>
<dbReference type="Pfam" id="PF13472">
    <property type="entry name" value="Lipase_GDSL_2"/>
    <property type="match status" value="1"/>
</dbReference>
<keyword evidence="1" id="KW-0812">Transmembrane</keyword>